<evidence type="ECO:0000256" key="3">
    <source>
        <dbReference type="ARBA" id="ARBA00023125"/>
    </source>
</evidence>
<dbReference type="AlphaFoldDB" id="A0A6J7UYE4"/>
<evidence type="ECO:0000313" key="7">
    <source>
        <dbReference type="EMBL" id="CAB4999649.1"/>
    </source>
</evidence>
<gene>
    <name evidence="6" type="ORF">UFOPK3046_00757</name>
    <name evidence="7" type="ORF">UFOPK3914_02056</name>
    <name evidence="8" type="ORF">UFOPK4173_01812</name>
    <name evidence="9" type="ORF">UFOPK4354_01748</name>
</gene>
<dbReference type="InterPro" id="IPR025708">
    <property type="entry name" value="HSP15"/>
</dbReference>
<evidence type="ECO:0000313" key="6">
    <source>
        <dbReference type="EMBL" id="CAB4804455.1"/>
    </source>
</evidence>
<evidence type="ECO:0000256" key="2">
    <source>
        <dbReference type="ARBA" id="ARBA00022884"/>
    </source>
</evidence>
<dbReference type="GO" id="GO:0003727">
    <property type="term" value="F:single-stranded RNA binding"/>
    <property type="evidence" value="ECO:0007669"/>
    <property type="project" value="InterPro"/>
</dbReference>
<name>A0A6J7UYE4_9ZZZZ</name>
<sequence length="122" mass="13691">MLSTRVDKWLWSVRLYSTRSQATAACNGGHVQVNGQPAKPSSLVRVGDSVEAYSREVHRLLVVQRIIEKRVGAAVAVECYSDQTPPAPPAELRVQIAVRDSGSGRPTKKDRRDLEKFHRRQR</sequence>
<comment type="similarity">
    <text evidence="1">Belongs to the HSP15 family.</text>
</comment>
<dbReference type="InterPro" id="IPR002942">
    <property type="entry name" value="S4_RNA-bd"/>
</dbReference>
<dbReference type="EMBL" id="CAFBOG010000285">
    <property type="protein sequence ID" value="CAB4999649.1"/>
    <property type="molecule type" value="Genomic_DNA"/>
</dbReference>
<dbReference type="EMBL" id="CAFAAQ010000052">
    <property type="protein sequence ID" value="CAB4804455.1"/>
    <property type="molecule type" value="Genomic_DNA"/>
</dbReference>
<dbReference type="EMBL" id="CAFBPW010000282">
    <property type="protein sequence ID" value="CAB5040372.1"/>
    <property type="molecule type" value="Genomic_DNA"/>
</dbReference>
<dbReference type="CDD" id="cd00165">
    <property type="entry name" value="S4"/>
    <property type="match status" value="1"/>
</dbReference>
<reference evidence="9" key="1">
    <citation type="submission" date="2020-05" db="EMBL/GenBank/DDBJ databases">
        <authorList>
            <person name="Chiriac C."/>
            <person name="Salcher M."/>
            <person name="Ghai R."/>
            <person name="Kavagutti S V."/>
        </authorList>
    </citation>
    <scope>NUCLEOTIDE SEQUENCE</scope>
</reference>
<dbReference type="GO" id="GO:0003677">
    <property type="term" value="F:DNA binding"/>
    <property type="evidence" value="ECO:0007669"/>
    <property type="project" value="UniProtKB-KW"/>
</dbReference>
<evidence type="ECO:0000313" key="9">
    <source>
        <dbReference type="EMBL" id="CAB5068987.1"/>
    </source>
</evidence>
<evidence type="ECO:0000256" key="1">
    <source>
        <dbReference type="ARBA" id="ARBA00008396"/>
    </source>
</evidence>
<feature type="domain" description="RNA-binding S4" evidence="5">
    <location>
        <begin position="4"/>
        <end position="65"/>
    </location>
</feature>
<dbReference type="Gene3D" id="3.10.290.10">
    <property type="entry name" value="RNA-binding S4 domain"/>
    <property type="match status" value="1"/>
</dbReference>
<dbReference type="EMBL" id="CAFBQW010000255">
    <property type="protein sequence ID" value="CAB5068987.1"/>
    <property type="molecule type" value="Genomic_DNA"/>
</dbReference>
<dbReference type="GO" id="GO:0043023">
    <property type="term" value="F:ribosomal large subunit binding"/>
    <property type="evidence" value="ECO:0007669"/>
    <property type="project" value="InterPro"/>
</dbReference>
<dbReference type="Pfam" id="PF01479">
    <property type="entry name" value="S4"/>
    <property type="match status" value="1"/>
</dbReference>
<protein>
    <submittedName>
        <fullName evidence="9">Unannotated protein</fullName>
    </submittedName>
</protein>
<dbReference type="PIRSF" id="PIRSF016821">
    <property type="entry name" value="HSP15"/>
    <property type="match status" value="1"/>
</dbReference>
<dbReference type="SMART" id="SM00363">
    <property type="entry name" value="S4"/>
    <property type="match status" value="1"/>
</dbReference>
<dbReference type="PROSITE" id="PS50889">
    <property type="entry name" value="S4"/>
    <property type="match status" value="1"/>
</dbReference>
<feature type="region of interest" description="Disordered" evidence="4">
    <location>
        <begin position="97"/>
        <end position="122"/>
    </location>
</feature>
<proteinExistence type="inferred from homology"/>
<keyword evidence="2" id="KW-0694">RNA-binding</keyword>
<evidence type="ECO:0000256" key="4">
    <source>
        <dbReference type="SAM" id="MobiDB-lite"/>
    </source>
</evidence>
<evidence type="ECO:0000313" key="8">
    <source>
        <dbReference type="EMBL" id="CAB5040372.1"/>
    </source>
</evidence>
<dbReference type="GO" id="GO:0034605">
    <property type="term" value="P:cellular response to heat"/>
    <property type="evidence" value="ECO:0007669"/>
    <property type="project" value="InterPro"/>
</dbReference>
<keyword evidence="3" id="KW-0238">DNA-binding</keyword>
<dbReference type="SUPFAM" id="SSF55174">
    <property type="entry name" value="Alpha-L RNA-binding motif"/>
    <property type="match status" value="1"/>
</dbReference>
<dbReference type="InterPro" id="IPR036986">
    <property type="entry name" value="S4_RNA-bd_sf"/>
</dbReference>
<evidence type="ECO:0000259" key="5">
    <source>
        <dbReference type="SMART" id="SM00363"/>
    </source>
</evidence>
<accession>A0A6J7UYE4</accession>
<organism evidence="9">
    <name type="scientific">freshwater metagenome</name>
    <dbReference type="NCBI Taxonomy" id="449393"/>
    <lineage>
        <taxon>unclassified sequences</taxon>
        <taxon>metagenomes</taxon>
        <taxon>ecological metagenomes</taxon>
    </lineage>
</organism>